<gene>
    <name evidence="1" type="ORF">SERLADRAFT_381159</name>
</gene>
<dbReference type="AlphaFoldDB" id="F8NLJ2"/>
<protein>
    <submittedName>
        <fullName evidence="1">Uncharacterized protein</fullName>
    </submittedName>
</protein>
<evidence type="ECO:0000313" key="1">
    <source>
        <dbReference type="EMBL" id="EGO28916.1"/>
    </source>
</evidence>
<dbReference type="Proteomes" id="UP000008064">
    <property type="component" value="Unassembled WGS sequence"/>
</dbReference>
<sequence length="63" mass="7214">MTRNAGYCESDLKAPYHKLSILFHMSQILVRTSCPKLSRTALLDLQQMPEYSFSLTNHSHDTS</sequence>
<feature type="non-terminal residue" evidence="1">
    <location>
        <position position="63"/>
    </location>
</feature>
<reference evidence="1" key="1">
    <citation type="submission" date="2011-04" db="EMBL/GenBank/DDBJ databases">
        <title>Evolution of plant cell wall degrading machinery underlies the functional diversity of forest fungi.</title>
        <authorList>
            <consortium name="US DOE Joint Genome Institute (JGI-PGF)"/>
            <person name="Eastwood D.C."/>
            <person name="Floudas D."/>
            <person name="Binder M."/>
            <person name="Majcherczyk A."/>
            <person name="Schneider P."/>
            <person name="Aerts A."/>
            <person name="Asiegbu F.O."/>
            <person name="Baker S.E."/>
            <person name="Barry K."/>
            <person name="Bendiksby M."/>
            <person name="Blumentritt M."/>
            <person name="Coutinho P.M."/>
            <person name="Cullen D."/>
            <person name="Cullen D."/>
            <person name="Gathman A."/>
            <person name="Goodell B."/>
            <person name="Henrissat B."/>
            <person name="Ihrmark K."/>
            <person name="Kauserud H."/>
            <person name="Kohler A."/>
            <person name="LaButti K."/>
            <person name="Lapidus A."/>
            <person name="Lavin J.L."/>
            <person name="Lee Y.-H."/>
            <person name="Lindquist E."/>
            <person name="Lilly W."/>
            <person name="Lucas S."/>
            <person name="Morin E."/>
            <person name="Murat C."/>
            <person name="Oguiza J.A."/>
            <person name="Park J."/>
            <person name="Pisabarro A.G."/>
            <person name="Riley R."/>
            <person name="Rosling A."/>
            <person name="Salamov A."/>
            <person name="Schmidt O."/>
            <person name="Schmutz J."/>
            <person name="Skrede I."/>
            <person name="Stenlid J."/>
            <person name="Wiebenga A."/>
            <person name="Xie X."/>
            <person name="Kues U."/>
            <person name="Hibbett D.S."/>
            <person name="Hoffmeister D."/>
            <person name="Hogberg N."/>
            <person name="Martin F."/>
            <person name="Grigoriev I.V."/>
            <person name="Watkinson S.C."/>
        </authorList>
    </citation>
    <scope>NUCLEOTIDE SEQUENCE</scope>
    <source>
        <strain evidence="1">S7.9</strain>
    </source>
</reference>
<dbReference type="GeneID" id="18810929"/>
<accession>F8NLJ2</accession>
<organism>
    <name type="scientific">Serpula lacrymans var. lacrymans (strain S7.9)</name>
    <name type="common">Dry rot fungus</name>
    <dbReference type="NCBI Taxonomy" id="578457"/>
    <lineage>
        <taxon>Eukaryota</taxon>
        <taxon>Fungi</taxon>
        <taxon>Dikarya</taxon>
        <taxon>Basidiomycota</taxon>
        <taxon>Agaricomycotina</taxon>
        <taxon>Agaricomycetes</taxon>
        <taxon>Agaricomycetidae</taxon>
        <taxon>Boletales</taxon>
        <taxon>Coniophorineae</taxon>
        <taxon>Serpulaceae</taxon>
        <taxon>Serpula</taxon>
    </lineage>
</organism>
<dbReference type="HOGENOM" id="CLU_2892233_0_0_1"/>
<dbReference type="EMBL" id="GL945430">
    <property type="protein sequence ID" value="EGO28916.1"/>
    <property type="molecule type" value="Genomic_DNA"/>
</dbReference>
<dbReference type="KEGG" id="sla:SERLADRAFT_381159"/>
<name>F8NLJ2_SERL9</name>
<dbReference type="RefSeq" id="XP_007315115.1">
    <property type="nucleotide sequence ID" value="XM_007315053.1"/>
</dbReference>
<proteinExistence type="predicted"/>